<sequence length="101" mass="12037">MVRRYEMWFENVSSRIRRIRHSHKIQETQEVSNIMTKDTSYQAGFYEQDDPLGNLSTELLATREIEDQEVLELREQLASMQALLNKSVYSTYDTYKIARNQ</sequence>
<protein>
    <submittedName>
        <fullName evidence="1">Uncharacterized protein</fullName>
    </submittedName>
</protein>
<dbReference type="HOGENOM" id="CLU_2293175_0_0_1"/>
<gene>
    <name evidence="1" type="ORF">GLOINDRAFT_6314</name>
</gene>
<dbReference type="AlphaFoldDB" id="U9T5J0"/>
<organism evidence="1">
    <name type="scientific">Rhizophagus irregularis (strain DAOM 181602 / DAOM 197198 / MUCL 43194)</name>
    <name type="common">Arbuscular mycorrhizal fungus</name>
    <name type="synonym">Glomus intraradices</name>
    <dbReference type="NCBI Taxonomy" id="747089"/>
    <lineage>
        <taxon>Eukaryota</taxon>
        <taxon>Fungi</taxon>
        <taxon>Fungi incertae sedis</taxon>
        <taxon>Mucoromycota</taxon>
        <taxon>Glomeromycotina</taxon>
        <taxon>Glomeromycetes</taxon>
        <taxon>Glomerales</taxon>
        <taxon>Glomeraceae</taxon>
        <taxon>Rhizophagus</taxon>
    </lineage>
</organism>
<accession>U9T5J0</accession>
<evidence type="ECO:0000313" key="1">
    <source>
        <dbReference type="EMBL" id="ESA02657.1"/>
    </source>
</evidence>
<reference evidence="1" key="1">
    <citation type="submission" date="2013-07" db="EMBL/GenBank/DDBJ databases">
        <title>The genome of an arbuscular mycorrhizal fungus provides insights into the evolution of the oldest plant symbiosis.</title>
        <authorList>
            <consortium name="DOE Joint Genome Institute"/>
            <person name="Tisserant E."/>
            <person name="Malbreil M."/>
            <person name="Kuo A."/>
            <person name="Kohler A."/>
            <person name="Symeonidi A."/>
            <person name="Balestrini R."/>
            <person name="Charron P."/>
            <person name="Duensing N."/>
            <person name="Frei-dit-Frey N."/>
            <person name="Gianinazzi-Pearson V."/>
            <person name="Gilbert B."/>
            <person name="Handa Y."/>
            <person name="Hijri M."/>
            <person name="Kaul R."/>
            <person name="Kawaguchi M."/>
            <person name="Krajinski F."/>
            <person name="Lammers P."/>
            <person name="Lapierre D."/>
            <person name="Masclaux F.G."/>
            <person name="Murat C."/>
            <person name="Morin E."/>
            <person name="Ndikumana S."/>
            <person name="Pagni M."/>
            <person name="Petitpierre D."/>
            <person name="Requena N."/>
            <person name="Rosikiewicz P."/>
            <person name="Riley R."/>
            <person name="Saito K."/>
            <person name="San Clemente H."/>
            <person name="Shapiro H."/>
            <person name="van Tuinen D."/>
            <person name="Becard G."/>
            <person name="Bonfante P."/>
            <person name="Paszkowski U."/>
            <person name="Shachar-Hill Y."/>
            <person name="Young J.P."/>
            <person name="Sanders I.R."/>
            <person name="Henrissat B."/>
            <person name="Rensing S.A."/>
            <person name="Grigoriev I.V."/>
            <person name="Corradi N."/>
            <person name="Roux C."/>
            <person name="Martin F."/>
        </authorList>
    </citation>
    <scope>NUCLEOTIDE SEQUENCE</scope>
    <source>
        <strain evidence="1">DAOM 197198</strain>
    </source>
</reference>
<proteinExistence type="predicted"/>
<name>U9T5J0_RHIID</name>
<dbReference type="EMBL" id="KI295566">
    <property type="protein sequence ID" value="ESA02657.1"/>
    <property type="molecule type" value="Genomic_DNA"/>
</dbReference>